<keyword evidence="3" id="KW-0808">Transferase</keyword>
<dbReference type="HOGENOM" id="CLU_058962_0_0_4"/>
<organism evidence="11 12">
    <name type="scientific">Sulfuricella denitrificans (strain DSM 22764 / NBRC 105220 / skB26)</name>
    <dbReference type="NCBI Taxonomy" id="1163617"/>
    <lineage>
        <taxon>Bacteria</taxon>
        <taxon>Pseudomonadati</taxon>
        <taxon>Pseudomonadota</taxon>
        <taxon>Betaproteobacteria</taxon>
        <taxon>Nitrosomonadales</taxon>
        <taxon>Sulfuricellaceae</taxon>
        <taxon>Sulfuricella</taxon>
    </lineage>
</organism>
<dbReference type="EMBL" id="AP013066">
    <property type="protein sequence ID" value="BAN36573.1"/>
    <property type="molecule type" value="Genomic_DNA"/>
</dbReference>
<dbReference type="InterPro" id="IPR052351">
    <property type="entry name" value="Ornithine_N-alpha-AT"/>
</dbReference>
<evidence type="ECO:0000256" key="1">
    <source>
        <dbReference type="ARBA" id="ARBA00005189"/>
    </source>
</evidence>
<dbReference type="RefSeq" id="WP_009207467.1">
    <property type="nucleotide sequence ID" value="NC_022357.1"/>
</dbReference>
<evidence type="ECO:0000256" key="3">
    <source>
        <dbReference type="ARBA" id="ARBA00022679"/>
    </source>
</evidence>
<comment type="pathway">
    <text evidence="1">Lipid metabolism.</text>
</comment>
<name>S6ADM1_SULDS</name>
<dbReference type="KEGG" id="sdr:SCD_n02774"/>
<comment type="catalytic activity">
    <reaction evidence="10">
        <text>a (3R)-hydroxyacyl-[ACP] + L-ornithine = a lyso-ornithine lipid + holo-[ACP] + H(+)</text>
        <dbReference type="Rhea" id="RHEA:20633"/>
        <dbReference type="Rhea" id="RHEA-COMP:9685"/>
        <dbReference type="Rhea" id="RHEA-COMP:9945"/>
        <dbReference type="ChEBI" id="CHEBI:15378"/>
        <dbReference type="ChEBI" id="CHEBI:46911"/>
        <dbReference type="ChEBI" id="CHEBI:64479"/>
        <dbReference type="ChEBI" id="CHEBI:78827"/>
        <dbReference type="ChEBI" id="CHEBI:138482"/>
        <dbReference type="EC" id="2.3.2.30"/>
    </reaction>
    <physiologicalReaction direction="left-to-right" evidence="10">
        <dbReference type="Rhea" id="RHEA:20634"/>
    </physiologicalReaction>
</comment>
<evidence type="ECO:0000256" key="4">
    <source>
        <dbReference type="ARBA" id="ARBA00023098"/>
    </source>
</evidence>
<evidence type="ECO:0000256" key="6">
    <source>
        <dbReference type="ARBA" id="ARBA00038095"/>
    </source>
</evidence>
<dbReference type="Pfam" id="PF13444">
    <property type="entry name" value="Acetyltransf_5"/>
    <property type="match status" value="1"/>
</dbReference>
<dbReference type="InterPro" id="IPR016181">
    <property type="entry name" value="Acyl_CoA_acyltransferase"/>
</dbReference>
<comment type="function">
    <text evidence="9">Catalyzes the first step in the biosynthesis of ornithine lipids, which are phosphorus-free membrane lipids. Catalyzes the 3-hydroxyacyl-acyl carrier protein-dependent acylation of ornithine to form lyso-ornithine lipid (LOL).</text>
</comment>
<dbReference type="SUPFAM" id="SSF55729">
    <property type="entry name" value="Acyl-CoA N-acyltransferases (Nat)"/>
    <property type="match status" value="1"/>
</dbReference>
<evidence type="ECO:0000313" key="11">
    <source>
        <dbReference type="EMBL" id="BAN36573.1"/>
    </source>
</evidence>
<dbReference type="PANTHER" id="PTHR37323:SF1">
    <property type="entry name" value="L-ORNITHINE N(ALPHA)-ACYLTRANSFERASE"/>
    <property type="match status" value="1"/>
</dbReference>
<keyword evidence="4" id="KW-0443">Lipid metabolism</keyword>
<dbReference type="GO" id="GO:0043810">
    <property type="term" value="F:ornithine-acyl [acyl carrier protein] N-acyltransferase activity"/>
    <property type="evidence" value="ECO:0007669"/>
    <property type="project" value="UniProtKB-EC"/>
</dbReference>
<proteinExistence type="inferred from homology"/>
<evidence type="ECO:0000256" key="2">
    <source>
        <dbReference type="ARBA" id="ARBA00022516"/>
    </source>
</evidence>
<evidence type="ECO:0000313" key="12">
    <source>
        <dbReference type="Proteomes" id="UP000015559"/>
    </source>
</evidence>
<dbReference type="STRING" id="1163617.SCD_n02774"/>
<evidence type="ECO:0000256" key="10">
    <source>
        <dbReference type="ARBA" id="ARBA00047785"/>
    </source>
</evidence>
<evidence type="ECO:0000256" key="8">
    <source>
        <dbReference type="ARBA" id="ARBA00039866"/>
    </source>
</evidence>
<sequence>MQLQQAKTPDSAVSKKLFVSYAQSADEVKQAQRLRYRVFADEMGARLSGSEAGLDQDIYDPFCEHLLVRDGDTGEVVGTYRILPPDRAKKIGGLYSASEFDLTRLLHLSPSMVEVGRSCVHPDYRNGATISLLWSGLAKYMLNHGYEYLMGCASVSMADGGHGAASLYNNLRVDNMSPIEWRVFPRCALPLDKLTRESFVTAPLPPLLKGYLQAGAYICGDPAWDPDFNTADFLVLLPMSKVNRRYARHFLGAAA</sequence>
<gene>
    <name evidence="11" type="ORF">SCD_n02774</name>
</gene>
<dbReference type="EC" id="2.3.2.30" evidence="7"/>
<keyword evidence="2" id="KW-0444">Lipid biosynthesis</keyword>
<comment type="similarity">
    <text evidence="6">Belongs to the acetyltransferase family. OlsB subfamily.</text>
</comment>
<keyword evidence="5" id="KW-0012">Acyltransferase</keyword>
<dbReference type="OrthoDB" id="9787072at2"/>
<reference evidence="11 12" key="1">
    <citation type="journal article" date="2012" name="Appl. Environ. Microbiol.">
        <title>Draft genome sequence of a psychrotolerant sulfur-oxidizing bacterium, Sulfuricella denitrificans skB26, and proteomic insights into cold adaptation.</title>
        <authorList>
            <person name="Watanabe T."/>
            <person name="Kojima H."/>
            <person name="Fukui M."/>
        </authorList>
    </citation>
    <scope>NUCLEOTIDE SEQUENCE [LARGE SCALE GENOMIC DNA]</scope>
    <source>
        <strain evidence="12">skB26</strain>
    </source>
</reference>
<dbReference type="PANTHER" id="PTHR37323">
    <property type="entry name" value="GCN5-RELATED N-ACETYLTRANSFERASE"/>
    <property type="match status" value="1"/>
</dbReference>
<keyword evidence="12" id="KW-1185">Reference proteome</keyword>
<evidence type="ECO:0000256" key="7">
    <source>
        <dbReference type="ARBA" id="ARBA00039058"/>
    </source>
</evidence>
<dbReference type="eggNOG" id="COG3176">
    <property type="taxonomic scope" value="Bacteria"/>
</dbReference>
<dbReference type="AlphaFoldDB" id="S6ADM1"/>
<evidence type="ECO:0000256" key="9">
    <source>
        <dbReference type="ARBA" id="ARBA00045724"/>
    </source>
</evidence>
<evidence type="ECO:0000256" key="5">
    <source>
        <dbReference type="ARBA" id="ARBA00023315"/>
    </source>
</evidence>
<accession>S6ADM1</accession>
<dbReference type="Proteomes" id="UP000015559">
    <property type="component" value="Chromosome"/>
</dbReference>
<protein>
    <recommendedName>
        <fullName evidence="8">L-ornithine N(alpha)-acyltransferase</fullName>
        <ecNumber evidence="7">2.3.2.30</ecNumber>
    </recommendedName>
</protein>
<dbReference type="Gene3D" id="3.40.630.30">
    <property type="match status" value="1"/>
</dbReference>
<dbReference type="GO" id="GO:0006629">
    <property type="term" value="P:lipid metabolic process"/>
    <property type="evidence" value="ECO:0007669"/>
    <property type="project" value="UniProtKB-KW"/>
</dbReference>